<dbReference type="PROSITE" id="PS50072">
    <property type="entry name" value="CSA_PPIASE_2"/>
    <property type="match status" value="1"/>
</dbReference>
<comment type="function">
    <text evidence="1 4">PPIases accelerate the folding of proteins. It catalyzes the cis-trans isomerization of proline imidic peptide bonds in oligopeptides.</text>
</comment>
<dbReference type="Pfam" id="PF00160">
    <property type="entry name" value="Pro_isomerase"/>
    <property type="match status" value="1"/>
</dbReference>
<evidence type="ECO:0000313" key="7">
    <source>
        <dbReference type="Proteomes" id="UP000727506"/>
    </source>
</evidence>
<reference evidence="6" key="1">
    <citation type="submission" date="2021-02" db="EMBL/GenBank/DDBJ databases">
        <title>Infant gut strain persistence is associated with maternal origin, phylogeny, and functional potential including surface adhesion and iron acquisition.</title>
        <authorList>
            <person name="Lou Y.C."/>
        </authorList>
    </citation>
    <scope>NUCLEOTIDE SEQUENCE</scope>
    <source>
        <strain evidence="6">L2_039_000G1_dasL2_039_000G1_concoct_11</strain>
    </source>
</reference>
<name>A0A943USV3_9ACTN</name>
<comment type="caution">
    <text evidence="6">The sequence shown here is derived from an EMBL/GenBank/DDBJ whole genome shotgun (WGS) entry which is preliminary data.</text>
</comment>
<accession>A0A943USV3</accession>
<dbReference type="InterPro" id="IPR044666">
    <property type="entry name" value="Cyclophilin_A-like"/>
</dbReference>
<dbReference type="AlphaFoldDB" id="A0A943USV3"/>
<feature type="domain" description="PPIase cyclophilin-type" evidence="5">
    <location>
        <begin position="19"/>
        <end position="169"/>
    </location>
</feature>
<evidence type="ECO:0000256" key="2">
    <source>
        <dbReference type="ARBA" id="ARBA00023110"/>
    </source>
</evidence>
<organism evidence="6 7">
    <name type="scientific">Slackia piriformis</name>
    <dbReference type="NCBI Taxonomy" id="626934"/>
    <lineage>
        <taxon>Bacteria</taxon>
        <taxon>Bacillati</taxon>
        <taxon>Actinomycetota</taxon>
        <taxon>Coriobacteriia</taxon>
        <taxon>Eggerthellales</taxon>
        <taxon>Eggerthellaceae</taxon>
        <taxon>Slackia</taxon>
    </lineage>
</organism>
<dbReference type="InterPro" id="IPR029000">
    <property type="entry name" value="Cyclophilin-like_dom_sf"/>
</dbReference>
<comment type="similarity">
    <text evidence="4">Belongs to the cyclophilin-type PPIase family.</text>
</comment>
<protein>
    <recommendedName>
        <fullName evidence="4">Peptidyl-prolyl cis-trans isomerase</fullName>
        <shortName evidence="4">PPIase</shortName>
        <ecNumber evidence="4">5.2.1.8</ecNumber>
    </recommendedName>
</protein>
<evidence type="ECO:0000256" key="1">
    <source>
        <dbReference type="ARBA" id="ARBA00002388"/>
    </source>
</evidence>
<dbReference type="SUPFAM" id="SSF50891">
    <property type="entry name" value="Cyclophilin-like"/>
    <property type="match status" value="1"/>
</dbReference>
<dbReference type="GO" id="GO:0003755">
    <property type="term" value="F:peptidyl-prolyl cis-trans isomerase activity"/>
    <property type="evidence" value="ECO:0007669"/>
    <property type="project" value="UniProtKB-UniRule"/>
</dbReference>
<dbReference type="PANTHER" id="PTHR45625">
    <property type="entry name" value="PEPTIDYL-PROLYL CIS-TRANS ISOMERASE-RELATED"/>
    <property type="match status" value="1"/>
</dbReference>
<evidence type="ECO:0000259" key="5">
    <source>
        <dbReference type="PROSITE" id="PS50072"/>
    </source>
</evidence>
<dbReference type="InterPro" id="IPR002130">
    <property type="entry name" value="Cyclophilin-type_PPIase_dom"/>
</dbReference>
<dbReference type="EC" id="5.2.1.8" evidence="4"/>
<comment type="catalytic activity">
    <reaction evidence="4">
        <text>[protein]-peptidylproline (omega=180) = [protein]-peptidylproline (omega=0)</text>
        <dbReference type="Rhea" id="RHEA:16237"/>
        <dbReference type="Rhea" id="RHEA-COMP:10747"/>
        <dbReference type="Rhea" id="RHEA-COMP:10748"/>
        <dbReference type="ChEBI" id="CHEBI:83833"/>
        <dbReference type="ChEBI" id="CHEBI:83834"/>
        <dbReference type="EC" id="5.2.1.8"/>
    </reaction>
</comment>
<evidence type="ECO:0000313" key="6">
    <source>
        <dbReference type="EMBL" id="MBS6940627.1"/>
    </source>
</evidence>
<keyword evidence="3 4" id="KW-0413">Isomerase</keyword>
<dbReference type="PANTHER" id="PTHR45625:SF4">
    <property type="entry name" value="PEPTIDYLPROLYL ISOMERASE DOMAIN AND WD REPEAT-CONTAINING PROTEIN 1"/>
    <property type="match status" value="1"/>
</dbReference>
<sequence>MGKVERFVADPEYKPNGGEVASIETSKGTVKVELFGRECPLTVGNFVELAQAGFYDALAFHARKEGSVIVGGCPTTRNMPPNQVYMAAHGGIYGVHPGTGEADHRIKDEWEGNPLNKHLDGSIVMARKSAPDSASCQFYFSLSEQPEFDDKFTVFGRTVEGLDVVHALRIGDRIERIVIEGATE</sequence>
<evidence type="ECO:0000256" key="3">
    <source>
        <dbReference type="ARBA" id="ARBA00023235"/>
    </source>
</evidence>
<evidence type="ECO:0000256" key="4">
    <source>
        <dbReference type="RuleBase" id="RU363019"/>
    </source>
</evidence>
<dbReference type="Proteomes" id="UP000727506">
    <property type="component" value="Unassembled WGS sequence"/>
</dbReference>
<proteinExistence type="inferred from homology"/>
<keyword evidence="2 4" id="KW-0697">Rotamase</keyword>
<dbReference type="EMBL" id="JAGZSV010000049">
    <property type="protein sequence ID" value="MBS6940627.1"/>
    <property type="molecule type" value="Genomic_DNA"/>
</dbReference>
<gene>
    <name evidence="6" type="ORF">KH142_03940</name>
</gene>
<dbReference type="Gene3D" id="2.40.100.10">
    <property type="entry name" value="Cyclophilin-like"/>
    <property type="match status" value="1"/>
</dbReference>
<dbReference type="PRINTS" id="PR00153">
    <property type="entry name" value="CSAPPISMRASE"/>
</dbReference>
<dbReference type="CDD" id="cd00317">
    <property type="entry name" value="cyclophilin"/>
    <property type="match status" value="1"/>
</dbReference>